<dbReference type="OrthoDB" id="3634417at2"/>
<dbReference type="InterPro" id="IPR003870">
    <property type="entry name" value="DUF222"/>
</dbReference>
<dbReference type="RefSeq" id="WP_105185511.1">
    <property type="nucleotide sequence ID" value="NZ_BAAAGO010000007.1"/>
</dbReference>
<keyword evidence="4" id="KW-1185">Reference proteome</keyword>
<sequence>MELDFEQLDDAALVAVMDAALSALGDGRVRLSTGKQKLDLLADAVRLDARLTAWLSALAAEIERGEIAVQEHGTSTVTWLVDAVRMTRRAAGRMVIEGERLQRFPIVAQAAAAGALVPEQVQAITQVLQDLPDDFDTDQLRQAEELMVGFADTHNAADLRALSRYLLEVLDPDTADAREAARLERDLRTAEHNRHLTFAHDHHGSVRIRGSLPVADAEPFIKLIDSYTAQASRALDRLDPLAPNLTPAQRRADALMALVDRHLANALAPSHGGDRPRVVVTLSYDVMVKTATDAGLLRGELIGTGEPIAASTLRQLLCDADVMPAVLGSPSQVLDVGRAQRLVTAPIRAALEVRDQGCVFPGCDKQPTSCHAHHIVPWWAGGVTALHNLVLVCPHHHGIVEPGHNPKVDRWQVRLPSDGPPHVIPPKRVDPTQRPRVHARYTAPMRT</sequence>
<dbReference type="InterPro" id="IPR002711">
    <property type="entry name" value="HNH"/>
</dbReference>
<protein>
    <recommendedName>
        <fullName evidence="2">HNH nuclease domain-containing protein</fullName>
    </recommendedName>
</protein>
<dbReference type="Proteomes" id="UP000238164">
    <property type="component" value="Chromosome 1"/>
</dbReference>
<dbReference type="GO" id="GO:0004519">
    <property type="term" value="F:endonuclease activity"/>
    <property type="evidence" value="ECO:0007669"/>
    <property type="project" value="InterPro"/>
</dbReference>
<dbReference type="Pfam" id="PF02720">
    <property type="entry name" value="DUF222"/>
    <property type="match status" value="1"/>
</dbReference>
<name>A0A2N9JGA7_9ACTN</name>
<dbReference type="EMBL" id="LT985188">
    <property type="protein sequence ID" value="SPD86569.1"/>
    <property type="molecule type" value="Genomic_DNA"/>
</dbReference>
<evidence type="ECO:0000313" key="3">
    <source>
        <dbReference type="EMBL" id="SPD86569.1"/>
    </source>
</evidence>
<dbReference type="GO" id="GO:0008270">
    <property type="term" value="F:zinc ion binding"/>
    <property type="evidence" value="ECO:0007669"/>
    <property type="project" value="InterPro"/>
</dbReference>
<dbReference type="AlphaFoldDB" id="A0A2N9JGA7"/>
<organism evidence="3 4">
    <name type="scientific">Micropruina glycogenica</name>
    <dbReference type="NCBI Taxonomy" id="75385"/>
    <lineage>
        <taxon>Bacteria</taxon>
        <taxon>Bacillati</taxon>
        <taxon>Actinomycetota</taxon>
        <taxon>Actinomycetes</taxon>
        <taxon>Propionibacteriales</taxon>
        <taxon>Nocardioidaceae</taxon>
        <taxon>Micropruina</taxon>
    </lineage>
</organism>
<evidence type="ECO:0000259" key="2">
    <source>
        <dbReference type="SMART" id="SM00507"/>
    </source>
</evidence>
<dbReference type="SMART" id="SM00507">
    <property type="entry name" value="HNHc"/>
    <property type="match status" value="1"/>
</dbReference>
<proteinExistence type="inferred from homology"/>
<comment type="similarity">
    <text evidence="1">Belongs to the Rv1128c/1148c/1588c/1702c/1945/3466 family.</text>
</comment>
<dbReference type="Pfam" id="PF01844">
    <property type="entry name" value="HNH"/>
    <property type="match status" value="1"/>
</dbReference>
<dbReference type="GO" id="GO:0003676">
    <property type="term" value="F:nucleic acid binding"/>
    <property type="evidence" value="ECO:0007669"/>
    <property type="project" value="InterPro"/>
</dbReference>
<dbReference type="InterPro" id="IPR003615">
    <property type="entry name" value="HNH_nuc"/>
</dbReference>
<evidence type="ECO:0000313" key="4">
    <source>
        <dbReference type="Proteomes" id="UP000238164"/>
    </source>
</evidence>
<dbReference type="CDD" id="cd00085">
    <property type="entry name" value="HNHc"/>
    <property type="match status" value="1"/>
</dbReference>
<accession>A0A2N9JGA7</accession>
<dbReference type="KEGG" id="mgg:MPLG2_1533"/>
<dbReference type="Gene3D" id="1.10.30.50">
    <property type="match status" value="1"/>
</dbReference>
<gene>
    <name evidence="3" type="ORF">MPLG2_1533</name>
</gene>
<feature type="domain" description="HNH nuclease" evidence="2">
    <location>
        <begin position="346"/>
        <end position="398"/>
    </location>
</feature>
<reference evidence="3 4" key="1">
    <citation type="submission" date="2018-02" db="EMBL/GenBank/DDBJ databases">
        <authorList>
            <person name="Cohen D.B."/>
            <person name="Kent A.D."/>
        </authorList>
    </citation>
    <scope>NUCLEOTIDE SEQUENCE [LARGE SCALE GENOMIC DNA]</scope>
    <source>
        <strain evidence="3">1</strain>
    </source>
</reference>
<evidence type="ECO:0000256" key="1">
    <source>
        <dbReference type="ARBA" id="ARBA00023450"/>
    </source>
</evidence>